<feature type="coiled-coil region" evidence="1">
    <location>
        <begin position="252"/>
        <end position="293"/>
    </location>
</feature>
<feature type="compositionally biased region" description="Low complexity" evidence="2">
    <location>
        <begin position="19"/>
        <end position="46"/>
    </location>
</feature>
<comment type="caution">
    <text evidence="3">The sequence shown here is derived from an EMBL/GenBank/DDBJ whole genome shotgun (WGS) entry which is preliminary data.</text>
</comment>
<feature type="region of interest" description="Disordered" evidence="2">
    <location>
        <begin position="1"/>
        <end position="55"/>
    </location>
</feature>
<feature type="compositionally biased region" description="Acidic residues" evidence="2">
    <location>
        <begin position="143"/>
        <end position="168"/>
    </location>
</feature>
<organism evidence="3 4">
    <name type="scientific">Lasiodiplodia theobromae</name>
    <dbReference type="NCBI Taxonomy" id="45133"/>
    <lineage>
        <taxon>Eukaryota</taxon>
        <taxon>Fungi</taxon>
        <taxon>Dikarya</taxon>
        <taxon>Ascomycota</taxon>
        <taxon>Pezizomycotina</taxon>
        <taxon>Dothideomycetes</taxon>
        <taxon>Dothideomycetes incertae sedis</taxon>
        <taxon>Botryosphaeriales</taxon>
        <taxon>Botryosphaeriaceae</taxon>
        <taxon>Lasiodiplodia</taxon>
    </lineage>
</organism>
<sequence>MSSSSSSCRNPSGQEGHGSASPSQAPASPSTPLPFNNVNDNNANTNVDDEEHRHQCHGTCPDSGGQRCRNLIDAHAWKADSVRFCNLHEEQAADALARARREAQRLAGDDANLRVAVAAFLDRKMTTMAFLGERAAAAATKEGEEEEEVMAEKEKDDDDEAREEEEEEAIIRDEQWRQHDRELHLSVARAHVSRQLEANARACEEAAREIAELRAAAREEARDVVDAVRAGRLAGRLERVEGELADSHDETNATLRAEVRASQNRIAALETEVRAADAERERLAVQLSDTEVELGSAREAHTDIAAQLANTTATNRELRARVLLVIYTMRLIIIGRRSIAAAERAITERAAAERAAAANESRAASRATLALIIAGFMYLGRRRG</sequence>
<gene>
    <name evidence="3" type="ORF">DBV05_g8593</name>
</gene>
<protein>
    <submittedName>
        <fullName evidence="3">Uncharacterized protein</fullName>
    </submittedName>
</protein>
<name>A0A5N5D5T8_9PEZI</name>
<dbReference type="AlphaFoldDB" id="A0A5N5D5T8"/>
<evidence type="ECO:0000313" key="3">
    <source>
        <dbReference type="EMBL" id="KAB2572724.1"/>
    </source>
</evidence>
<reference evidence="3 4" key="1">
    <citation type="journal article" date="2019" name="Sci. Rep.">
        <title>A multi-omics analysis of the grapevine pathogen Lasiodiplodia theobromae reveals that temperature affects the expression of virulence- and pathogenicity-related genes.</title>
        <authorList>
            <person name="Felix C."/>
            <person name="Meneses R."/>
            <person name="Goncalves M.F.M."/>
            <person name="Tilleman L."/>
            <person name="Duarte A.S."/>
            <person name="Jorrin-Novo J.V."/>
            <person name="Van de Peer Y."/>
            <person name="Deforce D."/>
            <person name="Van Nieuwerburgh F."/>
            <person name="Esteves A.C."/>
            <person name="Alves A."/>
        </authorList>
    </citation>
    <scope>NUCLEOTIDE SEQUENCE [LARGE SCALE GENOMIC DNA]</scope>
    <source>
        <strain evidence="3 4">LA-SOL3</strain>
    </source>
</reference>
<keyword evidence="4" id="KW-1185">Reference proteome</keyword>
<feature type="region of interest" description="Disordered" evidence="2">
    <location>
        <begin position="139"/>
        <end position="169"/>
    </location>
</feature>
<proteinExistence type="predicted"/>
<evidence type="ECO:0000313" key="4">
    <source>
        <dbReference type="Proteomes" id="UP000325902"/>
    </source>
</evidence>
<accession>A0A5N5D5T8</accession>
<evidence type="ECO:0000256" key="2">
    <source>
        <dbReference type="SAM" id="MobiDB-lite"/>
    </source>
</evidence>
<keyword evidence="1" id="KW-0175">Coiled coil</keyword>
<feature type="coiled-coil region" evidence="1">
    <location>
        <begin position="196"/>
        <end position="223"/>
    </location>
</feature>
<evidence type="ECO:0000256" key="1">
    <source>
        <dbReference type="SAM" id="Coils"/>
    </source>
</evidence>
<dbReference type="EMBL" id="VCHE01000072">
    <property type="protein sequence ID" value="KAB2572724.1"/>
    <property type="molecule type" value="Genomic_DNA"/>
</dbReference>
<dbReference type="Proteomes" id="UP000325902">
    <property type="component" value="Unassembled WGS sequence"/>
</dbReference>